<dbReference type="InParanoid" id="A0A165HJM6"/>
<organism evidence="2 3">
    <name type="scientific">Exidia glandulosa HHB12029</name>
    <dbReference type="NCBI Taxonomy" id="1314781"/>
    <lineage>
        <taxon>Eukaryota</taxon>
        <taxon>Fungi</taxon>
        <taxon>Dikarya</taxon>
        <taxon>Basidiomycota</taxon>
        <taxon>Agaricomycotina</taxon>
        <taxon>Agaricomycetes</taxon>
        <taxon>Auriculariales</taxon>
        <taxon>Exidiaceae</taxon>
        <taxon>Exidia</taxon>
    </lineage>
</organism>
<dbReference type="AlphaFoldDB" id="A0A165HJM6"/>
<dbReference type="PROSITE" id="PS50181">
    <property type="entry name" value="FBOX"/>
    <property type="match status" value="1"/>
</dbReference>
<evidence type="ECO:0000313" key="3">
    <source>
        <dbReference type="Proteomes" id="UP000077266"/>
    </source>
</evidence>
<protein>
    <recommendedName>
        <fullName evidence="1">F-box domain-containing protein</fullName>
    </recommendedName>
</protein>
<gene>
    <name evidence="2" type="ORF">EXIGLDRAFT_83675</name>
</gene>
<sequence>MLLSCDSQASQQGSVDLDESAHQAQTVMTDVGSPLAQTVIQGPLRASLLSLPVELVYVVVASITLRDVSSLTRSSKYLHRLLTPQLYRTVYFSRWYPLSNRLVQLVLQMTQRTELLTYIRHFDMPVLHYGFRTFEHLRLRDVLPLMHSLRTLVLPEMDVLAYELWRDTGLDFLPATLEQLAFTRPCAVPLAWLGDAMLLRDRPKSAADQEGDDCLKQVSWTYDTLFAESYDMHSLLCRHELMKSLLASTNVTRVAFSCCDPRPGGPLHLKHLLLHGISFQRLEMSYKAYMLLTSSAMGLNFNHLHTLVVKRILRGNRPAGDIYNETKQLIQPEVAAQFPALKVIRLSQQTHRYPNLLSTFPGVDLLWAALPSLELVSIESFALDWYLEWHRSGQTMRLTLRPDIQRHMERQEASERPWYGKPQSMWFEQHLVEPWRW</sequence>
<feature type="domain" description="F-box" evidence="1">
    <location>
        <begin position="45"/>
        <end position="90"/>
    </location>
</feature>
<dbReference type="Proteomes" id="UP000077266">
    <property type="component" value="Unassembled WGS sequence"/>
</dbReference>
<dbReference type="InterPro" id="IPR001810">
    <property type="entry name" value="F-box_dom"/>
</dbReference>
<reference evidence="2 3" key="1">
    <citation type="journal article" date="2016" name="Mol. Biol. Evol.">
        <title>Comparative Genomics of Early-Diverging Mushroom-Forming Fungi Provides Insights into the Origins of Lignocellulose Decay Capabilities.</title>
        <authorList>
            <person name="Nagy L.G."/>
            <person name="Riley R."/>
            <person name="Tritt A."/>
            <person name="Adam C."/>
            <person name="Daum C."/>
            <person name="Floudas D."/>
            <person name="Sun H."/>
            <person name="Yadav J.S."/>
            <person name="Pangilinan J."/>
            <person name="Larsson K.H."/>
            <person name="Matsuura K."/>
            <person name="Barry K."/>
            <person name="Labutti K."/>
            <person name="Kuo R."/>
            <person name="Ohm R.A."/>
            <person name="Bhattacharya S.S."/>
            <person name="Shirouzu T."/>
            <person name="Yoshinaga Y."/>
            <person name="Martin F.M."/>
            <person name="Grigoriev I.V."/>
            <person name="Hibbett D.S."/>
        </authorList>
    </citation>
    <scope>NUCLEOTIDE SEQUENCE [LARGE SCALE GENOMIC DNA]</scope>
    <source>
        <strain evidence="2 3">HHB12029</strain>
    </source>
</reference>
<proteinExistence type="predicted"/>
<evidence type="ECO:0000313" key="2">
    <source>
        <dbReference type="EMBL" id="KZV92072.1"/>
    </source>
</evidence>
<evidence type="ECO:0000259" key="1">
    <source>
        <dbReference type="PROSITE" id="PS50181"/>
    </source>
</evidence>
<dbReference type="EMBL" id="KV426015">
    <property type="protein sequence ID" value="KZV92072.1"/>
    <property type="molecule type" value="Genomic_DNA"/>
</dbReference>
<keyword evidence="3" id="KW-1185">Reference proteome</keyword>
<accession>A0A165HJM6</accession>
<name>A0A165HJM6_EXIGL</name>